<protein>
    <submittedName>
        <fullName evidence="2">Transposase</fullName>
    </submittedName>
</protein>
<evidence type="ECO:0000259" key="1">
    <source>
        <dbReference type="Pfam" id="PF01609"/>
    </source>
</evidence>
<organism evidence="2 3">
    <name type="scientific">Massilia genomosp. 1</name>
    <dbReference type="NCBI Taxonomy" id="2609280"/>
    <lineage>
        <taxon>Bacteria</taxon>
        <taxon>Pseudomonadati</taxon>
        <taxon>Pseudomonadota</taxon>
        <taxon>Betaproteobacteria</taxon>
        <taxon>Burkholderiales</taxon>
        <taxon>Oxalobacteraceae</taxon>
        <taxon>Telluria group</taxon>
        <taxon>Massilia</taxon>
    </lineage>
</organism>
<evidence type="ECO:0000313" key="2">
    <source>
        <dbReference type="EMBL" id="NHZ62590.1"/>
    </source>
</evidence>
<dbReference type="Pfam" id="PF01609">
    <property type="entry name" value="DDE_Tnp_1"/>
    <property type="match status" value="1"/>
</dbReference>
<accession>A0ABX0MPT5</accession>
<reference evidence="2 3" key="1">
    <citation type="submission" date="2019-10" db="EMBL/GenBank/DDBJ databases">
        <title>Taxonomy of Antarctic Massilia spp.: description of Massilia rubra sp. nov., Massilia aquatica sp. nov., Massilia mucilaginosa sp. nov., Massilia frigida sp. nov. isolated from streams, lakes and regoliths.</title>
        <authorList>
            <person name="Holochova P."/>
            <person name="Sedlacek I."/>
            <person name="Kralova S."/>
            <person name="Maslanova I."/>
            <person name="Busse H.-J."/>
            <person name="Stankova E."/>
            <person name="Vrbovska V."/>
            <person name="Kovarovic V."/>
            <person name="Bartak M."/>
            <person name="Svec P."/>
            <person name="Pantucek R."/>
        </authorList>
    </citation>
    <scope>NUCLEOTIDE SEQUENCE [LARGE SCALE GENOMIC DNA]</scope>
    <source>
        <strain evidence="2 3">CCM 8694</strain>
    </source>
</reference>
<keyword evidence="3" id="KW-1185">Reference proteome</keyword>
<feature type="domain" description="Transposase IS4-like" evidence="1">
    <location>
        <begin position="37"/>
        <end position="129"/>
    </location>
</feature>
<sequence length="143" mass="16264">MRPFRIRLTLARTCGSAAMRHGALASCLGPARAMTYATRRHRIQQGYVDGAREDRLTQQGWRMHIQRKGSKDKPISETQKRRNTGIAKTRARIEHVFAGLAEMGGTGRRTIGLARTTLQLNWKVAAYNLRRLVYLKEARVEAF</sequence>
<gene>
    <name evidence="2" type="ORF">F1735_09755</name>
</gene>
<dbReference type="EMBL" id="WHJF01000020">
    <property type="protein sequence ID" value="NHZ62590.1"/>
    <property type="molecule type" value="Genomic_DNA"/>
</dbReference>
<evidence type="ECO:0000313" key="3">
    <source>
        <dbReference type="Proteomes" id="UP000610594"/>
    </source>
</evidence>
<proteinExistence type="predicted"/>
<dbReference type="InterPro" id="IPR002559">
    <property type="entry name" value="Transposase_11"/>
</dbReference>
<comment type="caution">
    <text evidence="2">The sequence shown here is derived from an EMBL/GenBank/DDBJ whole genome shotgun (WGS) entry which is preliminary data.</text>
</comment>
<dbReference type="Proteomes" id="UP000610594">
    <property type="component" value="Unassembled WGS sequence"/>
</dbReference>
<name>A0ABX0MPT5_9BURK</name>